<dbReference type="InterPro" id="IPR013087">
    <property type="entry name" value="Znf_C2H2_type"/>
</dbReference>
<keyword evidence="1" id="KW-0863">Zinc-finger</keyword>
<keyword evidence="1" id="KW-0479">Metal-binding</keyword>
<sequence>MPKRPIRTSAKIAKKNIQELDLRSMMYTCLICYKEYENENLVCHIKEHHAGLESYDCTEDNCSSTFIRRGNLLNYLITIHGVEQELARYKLISAERMTNSINKQYYDDLIDNNNIILGLIKD</sequence>
<accession>A0A8B6BR06</accession>
<gene>
    <name evidence="3" type="ORF">MGAL_10B065600</name>
</gene>
<evidence type="ECO:0000259" key="2">
    <source>
        <dbReference type="PROSITE" id="PS50157"/>
    </source>
</evidence>
<dbReference type="GO" id="GO:0008270">
    <property type="term" value="F:zinc ion binding"/>
    <property type="evidence" value="ECO:0007669"/>
    <property type="project" value="UniProtKB-KW"/>
</dbReference>
<dbReference type="Proteomes" id="UP000596742">
    <property type="component" value="Unassembled WGS sequence"/>
</dbReference>
<dbReference type="PROSITE" id="PS50157">
    <property type="entry name" value="ZINC_FINGER_C2H2_2"/>
    <property type="match status" value="1"/>
</dbReference>
<organism evidence="3 4">
    <name type="scientific">Mytilus galloprovincialis</name>
    <name type="common">Mediterranean mussel</name>
    <dbReference type="NCBI Taxonomy" id="29158"/>
    <lineage>
        <taxon>Eukaryota</taxon>
        <taxon>Metazoa</taxon>
        <taxon>Spiralia</taxon>
        <taxon>Lophotrochozoa</taxon>
        <taxon>Mollusca</taxon>
        <taxon>Bivalvia</taxon>
        <taxon>Autobranchia</taxon>
        <taxon>Pteriomorphia</taxon>
        <taxon>Mytilida</taxon>
        <taxon>Mytiloidea</taxon>
        <taxon>Mytilidae</taxon>
        <taxon>Mytilinae</taxon>
        <taxon>Mytilus</taxon>
    </lineage>
</organism>
<comment type="caution">
    <text evidence="3">The sequence shown here is derived from an EMBL/GenBank/DDBJ whole genome shotgun (WGS) entry which is preliminary data.</text>
</comment>
<protein>
    <recommendedName>
        <fullName evidence="2">C2H2-type domain-containing protein</fullName>
    </recommendedName>
</protein>
<proteinExistence type="predicted"/>
<name>A0A8B6BR06_MYTGA</name>
<dbReference type="Gene3D" id="3.30.160.60">
    <property type="entry name" value="Classic Zinc Finger"/>
    <property type="match status" value="1"/>
</dbReference>
<evidence type="ECO:0000313" key="4">
    <source>
        <dbReference type="Proteomes" id="UP000596742"/>
    </source>
</evidence>
<dbReference type="AlphaFoldDB" id="A0A8B6BR06"/>
<feature type="domain" description="C2H2-type" evidence="2">
    <location>
        <begin position="55"/>
        <end position="85"/>
    </location>
</feature>
<keyword evidence="1" id="KW-0862">Zinc</keyword>
<dbReference type="EMBL" id="UYJE01000574">
    <property type="protein sequence ID" value="VDH94335.1"/>
    <property type="molecule type" value="Genomic_DNA"/>
</dbReference>
<evidence type="ECO:0000313" key="3">
    <source>
        <dbReference type="EMBL" id="VDH94335.1"/>
    </source>
</evidence>
<evidence type="ECO:0000256" key="1">
    <source>
        <dbReference type="PROSITE-ProRule" id="PRU00042"/>
    </source>
</evidence>
<reference evidence="3" key="1">
    <citation type="submission" date="2018-11" db="EMBL/GenBank/DDBJ databases">
        <authorList>
            <person name="Alioto T."/>
            <person name="Alioto T."/>
        </authorList>
    </citation>
    <scope>NUCLEOTIDE SEQUENCE</scope>
</reference>
<keyword evidence="4" id="KW-1185">Reference proteome</keyword>